<evidence type="ECO:0000313" key="2">
    <source>
        <dbReference type="Proteomes" id="UP000501705"/>
    </source>
</evidence>
<organism evidence="1 2">
    <name type="scientific">Nocardia brasiliensis</name>
    <dbReference type="NCBI Taxonomy" id="37326"/>
    <lineage>
        <taxon>Bacteria</taxon>
        <taxon>Bacillati</taxon>
        <taxon>Actinomycetota</taxon>
        <taxon>Actinomycetes</taxon>
        <taxon>Mycobacteriales</taxon>
        <taxon>Nocardiaceae</taxon>
        <taxon>Nocardia</taxon>
    </lineage>
</organism>
<evidence type="ECO:0000313" key="1">
    <source>
        <dbReference type="EMBL" id="QIS05947.1"/>
    </source>
</evidence>
<sequence length="78" mass="8398">MSARTVHLQIALGGVVLHYAASADAAEALIADEQMHHYLDEIAVIPGAATGLVRLPCEQLYDPTVESLRTAMQQRNSP</sequence>
<gene>
    <name evidence="1" type="ORF">F5X71_29810</name>
</gene>
<protein>
    <submittedName>
        <fullName evidence="1">Uncharacterized protein</fullName>
    </submittedName>
</protein>
<dbReference type="RefSeq" id="WP_167464998.1">
    <property type="nucleotide sequence ID" value="NZ_CP046171.1"/>
</dbReference>
<accession>A0A6G9XYM0</accession>
<name>A0A6G9XYM0_NOCBR</name>
<dbReference type="EMBL" id="CP046171">
    <property type="protein sequence ID" value="QIS05947.1"/>
    <property type="molecule type" value="Genomic_DNA"/>
</dbReference>
<proteinExistence type="predicted"/>
<reference evidence="1 2" key="1">
    <citation type="journal article" date="2019" name="ACS Chem. Biol.">
        <title>Identification and Mobilization of a Cryptic Antibiotic Biosynthesis Gene Locus from a Human-Pathogenic Nocardia Isolate.</title>
        <authorList>
            <person name="Herisse M."/>
            <person name="Ishida K."/>
            <person name="Porter J.L."/>
            <person name="Howden B."/>
            <person name="Hertweck C."/>
            <person name="Stinear T.P."/>
            <person name="Pidot S.J."/>
        </authorList>
    </citation>
    <scope>NUCLEOTIDE SEQUENCE [LARGE SCALE GENOMIC DNA]</scope>
    <source>
        <strain evidence="1 2">AUSMDU00024985</strain>
    </source>
</reference>
<dbReference type="AlphaFoldDB" id="A0A6G9XYM0"/>
<dbReference type="Proteomes" id="UP000501705">
    <property type="component" value="Chromosome"/>
</dbReference>